<dbReference type="SUPFAM" id="SSF56801">
    <property type="entry name" value="Acetyl-CoA synthetase-like"/>
    <property type="match status" value="1"/>
</dbReference>
<evidence type="ECO:0000313" key="4">
    <source>
        <dbReference type="Proteomes" id="UP000580043"/>
    </source>
</evidence>
<organism evidence="3 4">
    <name type="scientific">Zoogloea dura</name>
    <dbReference type="NCBI Taxonomy" id="2728840"/>
    <lineage>
        <taxon>Bacteria</taxon>
        <taxon>Pseudomonadati</taxon>
        <taxon>Pseudomonadota</taxon>
        <taxon>Betaproteobacteria</taxon>
        <taxon>Rhodocyclales</taxon>
        <taxon>Zoogloeaceae</taxon>
        <taxon>Zoogloea</taxon>
    </lineage>
</organism>
<dbReference type="PANTHER" id="PTHR43767:SF8">
    <property type="entry name" value="LONG-CHAIN-FATTY-ACID--COA LIGASE"/>
    <property type="match status" value="1"/>
</dbReference>
<protein>
    <submittedName>
        <fullName evidence="3">Acyl-CoA synthetase</fullName>
    </submittedName>
</protein>
<proteinExistence type="predicted"/>
<dbReference type="Proteomes" id="UP000580043">
    <property type="component" value="Unassembled WGS sequence"/>
</dbReference>
<dbReference type="InterPro" id="IPR042099">
    <property type="entry name" value="ANL_N_sf"/>
</dbReference>
<name>A0A848G0Y2_9RHOO</name>
<dbReference type="AlphaFoldDB" id="A0A848G0Y2"/>
<evidence type="ECO:0000259" key="2">
    <source>
        <dbReference type="Pfam" id="PF00501"/>
    </source>
</evidence>
<evidence type="ECO:0000313" key="3">
    <source>
        <dbReference type="EMBL" id="NML25837.1"/>
    </source>
</evidence>
<dbReference type="Gene3D" id="3.40.50.12780">
    <property type="entry name" value="N-terminal domain of ligase-like"/>
    <property type="match status" value="1"/>
</dbReference>
<accession>A0A848G0Y2</accession>
<dbReference type="InterPro" id="IPR000873">
    <property type="entry name" value="AMP-dep_synth/lig_dom"/>
</dbReference>
<dbReference type="EMBL" id="JABBGA010000005">
    <property type="protein sequence ID" value="NML25837.1"/>
    <property type="molecule type" value="Genomic_DNA"/>
</dbReference>
<sequence>MRHPTYPLTDQPAPASIIAWQPSGPVTRHRFLTDVAHLASLLPPGGHVLNICQSRYHFLVGFAAAIVSSRISLLPSTLTPDTIRRLKADTPDLFCLHDGNLDDIDLPGFAYPDAPPAPEHDLPVPEIPSERIVAHVFTSGSTGTALTHRKTWGGLVINALAEAERLGARGHALVGTVPPQHMYGFESTVLISLHGGAAAWAGRPFYPADIADALAAVPAPRALITTPFHLRTLLDAEQALPSVDFLLSATAPLSEELAARAESICAAPLLEIYGSTETGQIASRRSTATRTWELLGEVRLRATDSGHVAEGGHVEGIVPINDVIEEVDARHFLLHGRNADLVNIAGKRTSLAFLNQQLLAVPGVQDGVFFMPEAEPDDHATRLCACVVAPGHTRQSLLQALRGRVDAAFLPRPLVFVERLPRNEASKLPRASLLALLPPAGKAAE</sequence>
<comment type="caution">
    <text evidence="3">The sequence shown here is derived from an EMBL/GenBank/DDBJ whole genome shotgun (WGS) entry which is preliminary data.</text>
</comment>
<gene>
    <name evidence="3" type="ORF">HHL15_08805</name>
</gene>
<evidence type="ECO:0000256" key="1">
    <source>
        <dbReference type="ARBA" id="ARBA00022598"/>
    </source>
</evidence>
<dbReference type="Gene3D" id="3.30.300.30">
    <property type="match status" value="1"/>
</dbReference>
<dbReference type="PANTHER" id="PTHR43767">
    <property type="entry name" value="LONG-CHAIN-FATTY-ACID--COA LIGASE"/>
    <property type="match status" value="1"/>
</dbReference>
<dbReference type="GO" id="GO:0016874">
    <property type="term" value="F:ligase activity"/>
    <property type="evidence" value="ECO:0007669"/>
    <property type="project" value="UniProtKB-KW"/>
</dbReference>
<keyword evidence="4" id="KW-1185">Reference proteome</keyword>
<keyword evidence="1" id="KW-0436">Ligase</keyword>
<reference evidence="3 4" key="1">
    <citation type="submission" date="2020-04" db="EMBL/GenBank/DDBJ databases">
        <title>Zoogloea sp. G-4-1-14 isolated from soil.</title>
        <authorList>
            <person name="Dahal R.H."/>
        </authorList>
    </citation>
    <scope>NUCLEOTIDE SEQUENCE [LARGE SCALE GENOMIC DNA]</scope>
    <source>
        <strain evidence="3 4">G-4-1-14</strain>
    </source>
</reference>
<feature type="domain" description="AMP-dependent synthetase/ligase" evidence="2">
    <location>
        <begin position="116"/>
        <end position="286"/>
    </location>
</feature>
<dbReference type="RefSeq" id="WP_169145382.1">
    <property type="nucleotide sequence ID" value="NZ_JABBGA010000005.1"/>
</dbReference>
<dbReference type="Pfam" id="PF00501">
    <property type="entry name" value="AMP-binding"/>
    <property type="match status" value="1"/>
</dbReference>
<dbReference type="InterPro" id="IPR045851">
    <property type="entry name" value="AMP-bd_C_sf"/>
</dbReference>
<dbReference type="InterPro" id="IPR050237">
    <property type="entry name" value="ATP-dep_AMP-bd_enzyme"/>
</dbReference>